<accession>A0A4V3SHX9</accession>
<reference evidence="1 2" key="1">
    <citation type="submission" date="2019-04" db="EMBL/GenBank/DDBJ databases">
        <title>Comparative genomics and transcriptomics to analyze fruiting body development in filamentous ascomycetes.</title>
        <authorList>
            <consortium name="DOE Joint Genome Institute"/>
            <person name="Lutkenhaus R."/>
            <person name="Traeger S."/>
            <person name="Breuer J."/>
            <person name="Kuo A."/>
            <person name="Lipzen A."/>
            <person name="Pangilinan J."/>
            <person name="Dilworth D."/>
            <person name="Sandor L."/>
            <person name="Poggeler S."/>
            <person name="Barry K."/>
            <person name="Grigoriev I.V."/>
            <person name="Nowrousian M."/>
        </authorList>
    </citation>
    <scope>NUCLEOTIDE SEQUENCE [LARGE SCALE GENOMIC DNA]</scope>
    <source>
        <strain evidence="1 2">CBS 389.68</strain>
    </source>
</reference>
<dbReference type="EMBL" id="ML220147">
    <property type="protein sequence ID" value="TGZ77964.1"/>
    <property type="molecule type" value="Genomic_DNA"/>
</dbReference>
<dbReference type="AlphaFoldDB" id="A0A4V3SHX9"/>
<keyword evidence="2" id="KW-1185">Reference proteome</keyword>
<name>A0A4V3SHX9_9PEZI</name>
<organism evidence="1 2">
    <name type="scientific">Ascodesmis nigricans</name>
    <dbReference type="NCBI Taxonomy" id="341454"/>
    <lineage>
        <taxon>Eukaryota</taxon>
        <taxon>Fungi</taxon>
        <taxon>Dikarya</taxon>
        <taxon>Ascomycota</taxon>
        <taxon>Pezizomycotina</taxon>
        <taxon>Pezizomycetes</taxon>
        <taxon>Pezizales</taxon>
        <taxon>Ascodesmidaceae</taxon>
        <taxon>Ascodesmis</taxon>
    </lineage>
</organism>
<evidence type="ECO:0000313" key="1">
    <source>
        <dbReference type="EMBL" id="TGZ77964.1"/>
    </source>
</evidence>
<dbReference type="Proteomes" id="UP000298138">
    <property type="component" value="Unassembled WGS sequence"/>
</dbReference>
<gene>
    <name evidence="1" type="ORF">EX30DRAFT_174082</name>
</gene>
<evidence type="ECO:0000313" key="2">
    <source>
        <dbReference type="Proteomes" id="UP000298138"/>
    </source>
</evidence>
<protein>
    <submittedName>
        <fullName evidence="1">Uncharacterized protein</fullName>
    </submittedName>
</protein>
<dbReference type="InParanoid" id="A0A4V3SHX9"/>
<sequence length="164" mass="18093">MESKLPGVNAVKRPHLVTALPTATIANSSALSLLNSSQLPTHYYVRGMLHIHSPNTTDASHHIETHPRLYSTVCVSRRQPEASSHVTWLQRRTAIPGLLHHFSLLYPTLYYHHHHPHYHHHWPGSLSSHLSSLAPSPSCDASVFVLHLSCCSQPSALCSSASPS</sequence>
<proteinExistence type="predicted"/>